<evidence type="ECO:0000256" key="1">
    <source>
        <dbReference type="ARBA" id="ARBA00004613"/>
    </source>
</evidence>
<dbReference type="OrthoDB" id="128865at2759"/>
<evidence type="ECO:0000256" key="2">
    <source>
        <dbReference type="ARBA" id="ARBA00010400"/>
    </source>
</evidence>
<dbReference type="Proteomes" id="UP000237271">
    <property type="component" value="Unassembled WGS sequence"/>
</dbReference>
<evidence type="ECO:0000256" key="4">
    <source>
        <dbReference type="ARBA" id="ARBA00022729"/>
    </source>
</evidence>
<comment type="function">
    <text evidence="5">Effector that suppresses plant defense responses during pathogen infection.</text>
</comment>
<gene>
    <name evidence="6" type="ORF">PHPALM_16028</name>
</gene>
<comment type="domain">
    <text evidence="5">The RxLR-dEER motif acts to carry the protein into the host cell cytoplasm through binding to cell surface phosphatidylinositol-3-phosphate.</text>
</comment>
<feature type="chain" id="PRO_5044988304" description="RxLR effector protein" evidence="5">
    <location>
        <begin position="20"/>
        <end position="171"/>
    </location>
</feature>
<evidence type="ECO:0000313" key="6">
    <source>
        <dbReference type="EMBL" id="POM67885.1"/>
    </source>
</evidence>
<name>A0A2P4XQN9_9STRA</name>
<evidence type="ECO:0000256" key="5">
    <source>
        <dbReference type="RuleBase" id="RU367124"/>
    </source>
</evidence>
<sequence length="171" mass="19359">MRLNLFVLLVVFAVSLSDAVSSSSIKLQNVVSTTATGINSGRVLRSEPTSGGINPDEEERGVLANIRDKLNQKALLWLKNKELAGAEKAKYKEIVKFVKAQDISKNLDDTVQALLKKGFNHDDVHNALKLSKEKNQWMSMKRDSPLYHERSPQYKLWENLREAVLRQRANN</sequence>
<dbReference type="EMBL" id="NCKW01008579">
    <property type="protein sequence ID" value="POM67885.1"/>
    <property type="molecule type" value="Genomic_DNA"/>
</dbReference>
<proteinExistence type="inferred from homology"/>
<comment type="similarity">
    <text evidence="2 5">Belongs to the RxLR effector family.</text>
</comment>
<keyword evidence="3 5" id="KW-0964">Secreted</keyword>
<keyword evidence="7" id="KW-1185">Reference proteome</keyword>
<comment type="caution">
    <text evidence="6">The sequence shown here is derived from an EMBL/GenBank/DDBJ whole genome shotgun (WGS) entry which is preliminary data.</text>
</comment>
<reference evidence="6 7" key="1">
    <citation type="journal article" date="2017" name="Genome Biol. Evol.">
        <title>Phytophthora megakarya and P. palmivora, closely related causal agents of cacao black pod rot, underwent increases in genome sizes and gene numbers by different mechanisms.</title>
        <authorList>
            <person name="Ali S.S."/>
            <person name="Shao J."/>
            <person name="Lary D.J."/>
            <person name="Kronmiller B."/>
            <person name="Shen D."/>
            <person name="Strem M.D."/>
            <person name="Amoako-Attah I."/>
            <person name="Akrofi A.Y."/>
            <person name="Begoude B.A."/>
            <person name="Ten Hoopen G.M."/>
            <person name="Coulibaly K."/>
            <person name="Kebe B.I."/>
            <person name="Melnick R.L."/>
            <person name="Guiltinan M.J."/>
            <person name="Tyler B.M."/>
            <person name="Meinhardt L.W."/>
            <person name="Bailey B.A."/>
        </authorList>
    </citation>
    <scope>NUCLEOTIDE SEQUENCE [LARGE SCALE GENOMIC DNA]</scope>
    <source>
        <strain evidence="7">sbr112.9</strain>
    </source>
</reference>
<organism evidence="6 7">
    <name type="scientific">Phytophthora palmivora</name>
    <dbReference type="NCBI Taxonomy" id="4796"/>
    <lineage>
        <taxon>Eukaryota</taxon>
        <taxon>Sar</taxon>
        <taxon>Stramenopiles</taxon>
        <taxon>Oomycota</taxon>
        <taxon>Peronosporomycetes</taxon>
        <taxon>Peronosporales</taxon>
        <taxon>Peronosporaceae</taxon>
        <taxon>Phytophthora</taxon>
    </lineage>
</organism>
<dbReference type="InterPro" id="IPR031825">
    <property type="entry name" value="RXLR"/>
</dbReference>
<accession>A0A2P4XQN9</accession>
<comment type="subcellular location">
    <subcellularLocation>
        <location evidence="1 5">Secreted</location>
    </subcellularLocation>
</comment>
<feature type="signal peptide" evidence="5">
    <location>
        <begin position="1"/>
        <end position="19"/>
    </location>
</feature>
<evidence type="ECO:0000313" key="7">
    <source>
        <dbReference type="Proteomes" id="UP000237271"/>
    </source>
</evidence>
<dbReference type="Pfam" id="PF16810">
    <property type="entry name" value="RXLR"/>
    <property type="match status" value="1"/>
</dbReference>
<dbReference type="AlphaFoldDB" id="A0A2P4XQN9"/>
<protein>
    <recommendedName>
        <fullName evidence="5">RxLR effector protein</fullName>
    </recommendedName>
</protein>
<keyword evidence="4 5" id="KW-0732">Signal</keyword>
<evidence type="ECO:0000256" key="3">
    <source>
        <dbReference type="ARBA" id="ARBA00022525"/>
    </source>
</evidence>